<accession>A0A1G6R3X9</accession>
<dbReference type="OrthoDB" id="3211023at2"/>
<dbReference type="InterPro" id="IPR000073">
    <property type="entry name" value="AB_hydrolase_1"/>
</dbReference>
<protein>
    <submittedName>
        <fullName evidence="2">Pimeloyl-ACP methyl ester carboxylesterase</fullName>
    </submittedName>
</protein>
<dbReference type="AlphaFoldDB" id="A0A1G6R3X9"/>
<reference evidence="3" key="1">
    <citation type="submission" date="2016-10" db="EMBL/GenBank/DDBJ databases">
        <authorList>
            <person name="Varghese N."/>
            <person name="Submissions S."/>
        </authorList>
    </citation>
    <scope>NUCLEOTIDE SEQUENCE [LARGE SCALE GENOMIC DNA]</scope>
    <source>
        <strain evidence="3">IBRC-M 10403</strain>
    </source>
</reference>
<evidence type="ECO:0000259" key="1">
    <source>
        <dbReference type="Pfam" id="PF12697"/>
    </source>
</evidence>
<dbReference type="SUPFAM" id="SSF53474">
    <property type="entry name" value="alpha/beta-Hydrolases"/>
    <property type="match status" value="1"/>
</dbReference>
<proteinExistence type="predicted"/>
<evidence type="ECO:0000313" key="3">
    <source>
        <dbReference type="Proteomes" id="UP000199501"/>
    </source>
</evidence>
<dbReference type="PANTHER" id="PTHR43798">
    <property type="entry name" value="MONOACYLGLYCEROL LIPASE"/>
    <property type="match status" value="1"/>
</dbReference>
<gene>
    <name evidence="2" type="ORF">SAMN05216174_106127</name>
</gene>
<organism evidence="2 3">
    <name type="scientific">Actinokineospora iranica</name>
    <dbReference type="NCBI Taxonomy" id="1271860"/>
    <lineage>
        <taxon>Bacteria</taxon>
        <taxon>Bacillati</taxon>
        <taxon>Actinomycetota</taxon>
        <taxon>Actinomycetes</taxon>
        <taxon>Pseudonocardiales</taxon>
        <taxon>Pseudonocardiaceae</taxon>
        <taxon>Actinokineospora</taxon>
    </lineage>
</organism>
<keyword evidence="3" id="KW-1185">Reference proteome</keyword>
<dbReference type="Gene3D" id="3.40.50.1820">
    <property type="entry name" value="alpha/beta hydrolase"/>
    <property type="match status" value="1"/>
</dbReference>
<dbReference type="GO" id="GO:0003824">
    <property type="term" value="F:catalytic activity"/>
    <property type="evidence" value="ECO:0007669"/>
    <property type="project" value="UniProtKB-ARBA"/>
</dbReference>
<feature type="domain" description="AB hydrolase-1" evidence="1">
    <location>
        <begin position="37"/>
        <end position="276"/>
    </location>
</feature>
<dbReference type="Pfam" id="PF12697">
    <property type="entry name" value="Abhydrolase_6"/>
    <property type="match status" value="1"/>
</dbReference>
<dbReference type="InterPro" id="IPR050266">
    <property type="entry name" value="AB_hydrolase_sf"/>
</dbReference>
<dbReference type="Proteomes" id="UP000199501">
    <property type="component" value="Unassembled WGS sequence"/>
</dbReference>
<dbReference type="EMBL" id="FMZZ01000006">
    <property type="protein sequence ID" value="SDC99228.1"/>
    <property type="molecule type" value="Genomic_DNA"/>
</dbReference>
<dbReference type="InterPro" id="IPR029058">
    <property type="entry name" value="AB_hydrolase_fold"/>
</dbReference>
<dbReference type="STRING" id="1271860.SAMN05216174_106127"/>
<dbReference type="RefSeq" id="WP_091450541.1">
    <property type="nucleotide sequence ID" value="NZ_FMZZ01000006.1"/>
</dbReference>
<evidence type="ECO:0000313" key="2">
    <source>
        <dbReference type="EMBL" id="SDC99228.1"/>
    </source>
</evidence>
<sequence>MSAPYSQLSPHSGVPVEFPSRFGPIGALRQEVDGPVVLLVPGYTGSKEDFAPLLDPIASAGFAPVAIDLPGQQDSAGPTDEALYLPESLGEVVAELVGDLALGGRPVVLLGHSYGGLVSRRAVLAGAPVTGLTLMSSGPADLPGPRRQILDLGEPVLRAQGVAAVHRALEMLNAGNPRWLALSEPVRDFLRLRFLRNRPEALLGMGAGLRTEPDLVAELAKALRARAIPCLVVCGARDDAWPPSAQRDMAERLEADFSVVEAAHSPAIENPADLLDVLLPTWKAWLS</sequence>
<name>A0A1G6R3X9_9PSEU</name>